<proteinExistence type="predicted"/>
<organism evidence="1 2">
    <name type="scientific">Halobacillus andaensis</name>
    <dbReference type="NCBI Taxonomy" id="1176239"/>
    <lineage>
        <taxon>Bacteria</taxon>
        <taxon>Bacillati</taxon>
        <taxon>Bacillota</taxon>
        <taxon>Bacilli</taxon>
        <taxon>Bacillales</taxon>
        <taxon>Bacillaceae</taxon>
        <taxon>Halobacillus</taxon>
    </lineage>
</organism>
<dbReference type="AlphaFoldDB" id="A0A917EX46"/>
<evidence type="ECO:0000313" key="1">
    <source>
        <dbReference type="EMBL" id="GGF19030.1"/>
    </source>
</evidence>
<reference evidence="1" key="1">
    <citation type="journal article" date="2014" name="Int. J. Syst. Evol. Microbiol.">
        <title>Complete genome sequence of Corynebacterium casei LMG S-19264T (=DSM 44701T), isolated from a smear-ripened cheese.</title>
        <authorList>
            <consortium name="US DOE Joint Genome Institute (JGI-PGF)"/>
            <person name="Walter F."/>
            <person name="Albersmeier A."/>
            <person name="Kalinowski J."/>
            <person name="Ruckert C."/>
        </authorList>
    </citation>
    <scope>NUCLEOTIDE SEQUENCE</scope>
    <source>
        <strain evidence="1">CGMCC 1.12153</strain>
    </source>
</reference>
<comment type="caution">
    <text evidence="1">The sequence shown here is derived from an EMBL/GenBank/DDBJ whole genome shotgun (WGS) entry which is preliminary data.</text>
</comment>
<accession>A0A917EX46</accession>
<protein>
    <submittedName>
        <fullName evidence="1">Uncharacterized protein</fullName>
    </submittedName>
</protein>
<sequence length="83" mass="9420">MTSSVNPIAAKMLNGTKLKRLLETHNKKPMKIKAIAIASIFRNINQPASLLFLSLIFPQVNLNKIYLEKHSNLNKLLREGYES</sequence>
<name>A0A917EX46_HALAA</name>
<gene>
    <name evidence="1" type="ORF">GCM10010954_17260</name>
</gene>
<dbReference type="Proteomes" id="UP000660110">
    <property type="component" value="Unassembled WGS sequence"/>
</dbReference>
<reference evidence="1" key="2">
    <citation type="submission" date="2020-09" db="EMBL/GenBank/DDBJ databases">
        <authorList>
            <person name="Sun Q."/>
            <person name="Zhou Y."/>
        </authorList>
    </citation>
    <scope>NUCLEOTIDE SEQUENCE</scope>
    <source>
        <strain evidence="1">CGMCC 1.12153</strain>
    </source>
</reference>
<dbReference type="EMBL" id="BMEL01000002">
    <property type="protein sequence ID" value="GGF19030.1"/>
    <property type="molecule type" value="Genomic_DNA"/>
</dbReference>
<evidence type="ECO:0000313" key="2">
    <source>
        <dbReference type="Proteomes" id="UP000660110"/>
    </source>
</evidence>
<keyword evidence="2" id="KW-1185">Reference proteome</keyword>